<dbReference type="Proteomes" id="UP001589536">
    <property type="component" value="Unassembled WGS sequence"/>
</dbReference>
<evidence type="ECO:0000256" key="4">
    <source>
        <dbReference type="ARBA" id="ARBA00023125"/>
    </source>
</evidence>
<feature type="domain" description="Response regulatory" evidence="7">
    <location>
        <begin position="3"/>
        <end position="119"/>
    </location>
</feature>
<evidence type="ECO:0000256" key="5">
    <source>
        <dbReference type="ARBA" id="ARBA00023163"/>
    </source>
</evidence>
<proteinExistence type="predicted"/>
<evidence type="ECO:0000313" key="8">
    <source>
        <dbReference type="EMBL" id="MFB9716196.1"/>
    </source>
</evidence>
<sequence length="122" mass="13562">MINILIVEDDPNARMGLVMGLRHHDGYQVQAVPTGEAALEMLRAQGEDVDLLILDYMLPGIDGIETCSHIRQFSKVPIIFLSASGEDDTVISALERGADDYLVKPVRIVTERAQGRFRHNQC</sequence>
<dbReference type="SUPFAM" id="SSF52172">
    <property type="entry name" value="CheY-like"/>
    <property type="match status" value="1"/>
</dbReference>
<evidence type="ECO:0000259" key="7">
    <source>
        <dbReference type="PROSITE" id="PS50110"/>
    </source>
</evidence>
<evidence type="ECO:0000256" key="2">
    <source>
        <dbReference type="ARBA" id="ARBA00023012"/>
    </source>
</evidence>
<dbReference type="InterPro" id="IPR001789">
    <property type="entry name" value="Sig_transdc_resp-reg_receiver"/>
</dbReference>
<accession>A0ABV5UVI9</accession>
<keyword evidence="3" id="KW-0805">Transcription regulation</keyword>
<dbReference type="RefSeq" id="WP_345053746.1">
    <property type="nucleotide sequence ID" value="NZ_BAABED010000001.1"/>
</dbReference>
<name>A0ABV5UVI9_9MICC</name>
<keyword evidence="4" id="KW-0238">DNA-binding</keyword>
<gene>
    <name evidence="8" type="ORF">ACFFPI_19030</name>
</gene>
<keyword evidence="5" id="KW-0804">Transcription</keyword>
<dbReference type="InterPro" id="IPR011006">
    <property type="entry name" value="CheY-like_superfamily"/>
</dbReference>
<keyword evidence="1 6" id="KW-0597">Phosphoprotein</keyword>
<dbReference type="InterPro" id="IPR039420">
    <property type="entry name" value="WalR-like"/>
</dbReference>
<dbReference type="PANTHER" id="PTHR48111:SF1">
    <property type="entry name" value="TWO-COMPONENT RESPONSE REGULATOR ORR33"/>
    <property type="match status" value="1"/>
</dbReference>
<dbReference type="PROSITE" id="PS50110">
    <property type="entry name" value="RESPONSE_REGULATORY"/>
    <property type="match status" value="1"/>
</dbReference>
<dbReference type="EMBL" id="JBHMBH010000042">
    <property type="protein sequence ID" value="MFB9716196.1"/>
    <property type="molecule type" value="Genomic_DNA"/>
</dbReference>
<feature type="modified residue" description="4-aspartylphosphate" evidence="6">
    <location>
        <position position="55"/>
    </location>
</feature>
<evidence type="ECO:0000313" key="9">
    <source>
        <dbReference type="Proteomes" id="UP001589536"/>
    </source>
</evidence>
<comment type="caution">
    <text evidence="8">The sequence shown here is derived from an EMBL/GenBank/DDBJ whole genome shotgun (WGS) entry which is preliminary data.</text>
</comment>
<dbReference type="PANTHER" id="PTHR48111">
    <property type="entry name" value="REGULATOR OF RPOS"/>
    <property type="match status" value="1"/>
</dbReference>
<protein>
    <submittedName>
        <fullName evidence="8">Response regulator transcription factor</fullName>
    </submittedName>
</protein>
<keyword evidence="9" id="KW-1185">Reference proteome</keyword>
<evidence type="ECO:0000256" key="6">
    <source>
        <dbReference type="PROSITE-ProRule" id="PRU00169"/>
    </source>
</evidence>
<dbReference type="Pfam" id="PF00072">
    <property type="entry name" value="Response_reg"/>
    <property type="match status" value="1"/>
</dbReference>
<dbReference type="Gene3D" id="3.40.50.2300">
    <property type="match status" value="1"/>
</dbReference>
<dbReference type="CDD" id="cd17574">
    <property type="entry name" value="REC_OmpR"/>
    <property type="match status" value="1"/>
</dbReference>
<dbReference type="SMART" id="SM00448">
    <property type="entry name" value="REC"/>
    <property type="match status" value="1"/>
</dbReference>
<evidence type="ECO:0000256" key="3">
    <source>
        <dbReference type="ARBA" id="ARBA00023015"/>
    </source>
</evidence>
<organism evidence="8 9">
    <name type="scientific">Arthrobacter methylotrophus</name>
    <dbReference type="NCBI Taxonomy" id="121291"/>
    <lineage>
        <taxon>Bacteria</taxon>
        <taxon>Bacillati</taxon>
        <taxon>Actinomycetota</taxon>
        <taxon>Actinomycetes</taxon>
        <taxon>Micrococcales</taxon>
        <taxon>Micrococcaceae</taxon>
        <taxon>Arthrobacter</taxon>
    </lineage>
</organism>
<reference evidence="8 9" key="1">
    <citation type="submission" date="2024-09" db="EMBL/GenBank/DDBJ databases">
        <authorList>
            <person name="Sun Q."/>
            <person name="Mori K."/>
        </authorList>
    </citation>
    <scope>NUCLEOTIDE SEQUENCE [LARGE SCALE GENOMIC DNA]</scope>
    <source>
        <strain evidence="8 9">JCM 13519</strain>
    </source>
</reference>
<evidence type="ECO:0000256" key="1">
    <source>
        <dbReference type="ARBA" id="ARBA00022553"/>
    </source>
</evidence>
<keyword evidence="2" id="KW-0902">Two-component regulatory system</keyword>